<dbReference type="AlphaFoldDB" id="A0A2I8VPW2"/>
<reference evidence="3 4" key="1">
    <citation type="submission" date="2018-01" db="EMBL/GenBank/DDBJ databases">
        <title>Complete genome sequence of Salinigranum rubrum GX10T, an extremely halophilic archaeon isolated from a marine solar saltern.</title>
        <authorList>
            <person name="Han S."/>
        </authorList>
    </citation>
    <scope>NUCLEOTIDE SEQUENCE [LARGE SCALE GENOMIC DNA]</scope>
    <source>
        <strain evidence="3 4">GX10</strain>
    </source>
</reference>
<dbReference type="OrthoDB" id="317982at2157"/>
<evidence type="ECO:0000256" key="1">
    <source>
        <dbReference type="SAM" id="Phobius"/>
    </source>
</evidence>
<sequence>MIERVDRFLDYTFFAAMEVNVLVIPVLWLLLVAAHPVEVSLSAMTTLAAASVVVGTLRGGYVDVGWWPKPGHLGTLPVRAAYYGVVVGMATYVGVQAQLATGSPWPGVGVPVVVSVLVLLPFPWLLSRFERLAKTRPAWA</sequence>
<dbReference type="InterPro" id="IPR058528">
    <property type="entry name" value="DUF8215"/>
</dbReference>
<keyword evidence="4" id="KW-1185">Reference proteome</keyword>
<name>A0A2I8VPW2_9EURY</name>
<accession>A0A2I8VPW2</accession>
<organism evidence="3 4">
    <name type="scientific">Salinigranum rubrum</name>
    <dbReference type="NCBI Taxonomy" id="755307"/>
    <lineage>
        <taxon>Archaea</taxon>
        <taxon>Methanobacteriati</taxon>
        <taxon>Methanobacteriota</taxon>
        <taxon>Stenosarchaea group</taxon>
        <taxon>Halobacteria</taxon>
        <taxon>Halobacteriales</taxon>
        <taxon>Haloferacaceae</taxon>
        <taxon>Salinigranum</taxon>
    </lineage>
</organism>
<dbReference type="KEGG" id="srub:C2R22_11370"/>
<protein>
    <recommendedName>
        <fullName evidence="2">DUF8215 domain-containing protein</fullName>
    </recommendedName>
</protein>
<dbReference type="Pfam" id="PF26650">
    <property type="entry name" value="DUF8215"/>
    <property type="match status" value="1"/>
</dbReference>
<keyword evidence="1" id="KW-0812">Transmembrane</keyword>
<feature type="transmembrane region" description="Helical" evidence="1">
    <location>
        <begin position="80"/>
        <end position="99"/>
    </location>
</feature>
<keyword evidence="1" id="KW-1133">Transmembrane helix</keyword>
<evidence type="ECO:0000313" key="3">
    <source>
        <dbReference type="EMBL" id="AUV83962.1"/>
    </source>
</evidence>
<gene>
    <name evidence="3" type="ORF">C2R22_11370</name>
</gene>
<feature type="transmembrane region" description="Helical" evidence="1">
    <location>
        <begin position="39"/>
        <end position="59"/>
    </location>
</feature>
<dbReference type="Proteomes" id="UP000236584">
    <property type="component" value="Chromosome"/>
</dbReference>
<evidence type="ECO:0000259" key="2">
    <source>
        <dbReference type="Pfam" id="PF26650"/>
    </source>
</evidence>
<dbReference type="EMBL" id="CP026309">
    <property type="protein sequence ID" value="AUV83962.1"/>
    <property type="molecule type" value="Genomic_DNA"/>
</dbReference>
<proteinExistence type="predicted"/>
<feature type="transmembrane region" description="Helical" evidence="1">
    <location>
        <begin position="105"/>
        <end position="126"/>
    </location>
</feature>
<evidence type="ECO:0000313" key="4">
    <source>
        <dbReference type="Proteomes" id="UP000236584"/>
    </source>
</evidence>
<keyword evidence="1" id="KW-0472">Membrane</keyword>
<feature type="domain" description="DUF8215" evidence="2">
    <location>
        <begin position="3"/>
        <end position="128"/>
    </location>
</feature>
<feature type="transmembrane region" description="Helical" evidence="1">
    <location>
        <begin position="12"/>
        <end position="33"/>
    </location>
</feature>